<keyword evidence="2" id="KW-1185">Reference proteome</keyword>
<evidence type="ECO:0000313" key="2">
    <source>
        <dbReference type="Proteomes" id="UP001141629"/>
    </source>
</evidence>
<proteinExistence type="predicted"/>
<sequence>MVRATFGGDETQGVRETVVVRGSEDEARRVYADQVASAADNEYRQVRLTNAGSDVELWPPATGWTS</sequence>
<dbReference type="Proteomes" id="UP001141629">
    <property type="component" value="Unassembled WGS sequence"/>
</dbReference>
<dbReference type="AlphaFoldDB" id="A0A9X2ZA98"/>
<dbReference type="EMBL" id="JACKVK010000022">
    <property type="protein sequence ID" value="MCV7424689.1"/>
    <property type="molecule type" value="Genomic_DNA"/>
</dbReference>
<reference evidence="1" key="1">
    <citation type="submission" date="2020-07" db="EMBL/GenBank/DDBJ databases">
        <authorList>
            <person name="Pettersson B.M.F."/>
            <person name="Behra P.R.K."/>
            <person name="Ramesh M."/>
            <person name="Das S."/>
            <person name="Dasgupta S."/>
            <person name="Kirsebom L.A."/>
        </authorList>
    </citation>
    <scope>NUCLEOTIDE SEQUENCE</scope>
    <source>
        <strain evidence="1">DSM 44838</strain>
    </source>
</reference>
<protein>
    <submittedName>
        <fullName evidence="1">Uncharacterized protein</fullName>
    </submittedName>
</protein>
<evidence type="ECO:0000313" key="1">
    <source>
        <dbReference type="EMBL" id="MCV7424689.1"/>
    </source>
</evidence>
<comment type="caution">
    <text evidence="1">The sequence shown here is derived from an EMBL/GenBank/DDBJ whole genome shotgun (WGS) entry which is preliminary data.</text>
</comment>
<organism evidence="1 2">
    <name type="scientific">Mycobacterium yunnanensis</name>
    <dbReference type="NCBI Taxonomy" id="368477"/>
    <lineage>
        <taxon>Bacteria</taxon>
        <taxon>Bacillati</taxon>
        <taxon>Actinomycetota</taxon>
        <taxon>Actinomycetes</taxon>
        <taxon>Mycobacteriales</taxon>
        <taxon>Mycobacteriaceae</taxon>
        <taxon>Mycobacterium</taxon>
    </lineage>
</organism>
<reference evidence="1" key="2">
    <citation type="journal article" date="2022" name="BMC Genomics">
        <title>Comparative genome analysis of mycobacteria focusing on tRNA and non-coding RNA.</title>
        <authorList>
            <person name="Behra P.R.K."/>
            <person name="Pettersson B.M.F."/>
            <person name="Ramesh M."/>
            <person name="Das S."/>
            <person name="Dasgupta S."/>
            <person name="Kirsebom L.A."/>
        </authorList>
    </citation>
    <scope>NUCLEOTIDE SEQUENCE</scope>
    <source>
        <strain evidence="1">DSM 44838</strain>
    </source>
</reference>
<gene>
    <name evidence="1" type="ORF">H7K45_29525</name>
</gene>
<name>A0A9X2ZA98_9MYCO</name>
<accession>A0A9X2ZA98</accession>